<keyword evidence="3 6" id="KW-0812">Transmembrane</keyword>
<feature type="transmembrane region" description="Helical" evidence="6">
    <location>
        <begin position="68"/>
        <end position="90"/>
    </location>
</feature>
<comment type="caution">
    <text evidence="7">The sequence shown here is derived from an EMBL/GenBank/DDBJ whole genome shotgun (WGS) entry which is preliminary data.</text>
</comment>
<feature type="transmembrane region" description="Helical" evidence="6">
    <location>
        <begin position="263"/>
        <end position="289"/>
    </location>
</feature>
<dbReference type="Proteomes" id="UP000578686">
    <property type="component" value="Unassembled WGS sequence"/>
</dbReference>
<evidence type="ECO:0000313" key="8">
    <source>
        <dbReference type="Proteomes" id="UP000578686"/>
    </source>
</evidence>
<name>A0A7X6D6F1_9ACTN</name>
<dbReference type="GO" id="GO:0005384">
    <property type="term" value="F:manganese ion transmembrane transporter activity"/>
    <property type="evidence" value="ECO:0007669"/>
    <property type="project" value="TreeGrafter"/>
</dbReference>
<dbReference type="NCBIfam" id="NF037982">
    <property type="entry name" value="Nramp_1"/>
    <property type="match status" value="1"/>
</dbReference>
<dbReference type="Pfam" id="PF01566">
    <property type="entry name" value="Nramp"/>
    <property type="match status" value="1"/>
</dbReference>
<keyword evidence="8" id="KW-1185">Reference proteome</keyword>
<evidence type="ECO:0000256" key="4">
    <source>
        <dbReference type="ARBA" id="ARBA00022989"/>
    </source>
</evidence>
<dbReference type="GO" id="GO:0034755">
    <property type="term" value="P:iron ion transmembrane transport"/>
    <property type="evidence" value="ECO:0007669"/>
    <property type="project" value="TreeGrafter"/>
</dbReference>
<keyword evidence="2" id="KW-0813">Transport</keyword>
<evidence type="ECO:0000256" key="5">
    <source>
        <dbReference type="ARBA" id="ARBA00023136"/>
    </source>
</evidence>
<dbReference type="EMBL" id="JAAVJD010000434">
    <property type="protein sequence ID" value="NJQ08798.1"/>
    <property type="molecule type" value="Genomic_DNA"/>
</dbReference>
<comment type="subcellular location">
    <subcellularLocation>
        <location evidence="1">Membrane</location>
        <topology evidence="1">Multi-pass membrane protein</topology>
    </subcellularLocation>
</comment>
<dbReference type="GO" id="GO:0015086">
    <property type="term" value="F:cadmium ion transmembrane transporter activity"/>
    <property type="evidence" value="ECO:0007669"/>
    <property type="project" value="TreeGrafter"/>
</dbReference>
<feature type="transmembrane region" description="Helical" evidence="6">
    <location>
        <begin position="216"/>
        <end position="237"/>
    </location>
</feature>
<keyword evidence="4 6" id="KW-1133">Transmembrane helix</keyword>
<evidence type="ECO:0000256" key="2">
    <source>
        <dbReference type="ARBA" id="ARBA00022448"/>
    </source>
</evidence>
<protein>
    <submittedName>
        <fullName evidence="7">Nramp family divalent metal transporter</fullName>
    </submittedName>
</protein>
<evidence type="ECO:0000256" key="6">
    <source>
        <dbReference type="SAM" id="Phobius"/>
    </source>
</evidence>
<feature type="transmembrane region" description="Helical" evidence="6">
    <location>
        <begin position="28"/>
        <end position="47"/>
    </location>
</feature>
<feature type="transmembrane region" description="Helical" evidence="6">
    <location>
        <begin position="135"/>
        <end position="153"/>
    </location>
</feature>
<organism evidence="7 8">
    <name type="scientific">Streptomyces lonarensis</name>
    <dbReference type="NCBI Taxonomy" id="700599"/>
    <lineage>
        <taxon>Bacteria</taxon>
        <taxon>Bacillati</taxon>
        <taxon>Actinomycetota</taxon>
        <taxon>Actinomycetes</taxon>
        <taxon>Kitasatosporales</taxon>
        <taxon>Streptomycetaceae</taxon>
        <taxon>Streptomyces</taxon>
    </lineage>
</organism>
<dbReference type="AlphaFoldDB" id="A0A7X6D6F1"/>
<evidence type="ECO:0000256" key="1">
    <source>
        <dbReference type="ARBA" id="ARBA00004141"/>
    </source>
</evidence>
<feature type="transmembrane region" description="Helical" evidence="6">
    <location>
        <begin position="102"/>
        <end position="123"/>
    </location>
</feature>
<dbReference type="PANTHER" id="PTHR11706:SF33">
    <property type="entry name" value="NATURAL RESISTANCE-ASSOCIATED MACROPHAGE PROTEIN 2"/>
    <property type="match status" value="1"/>
</dbReference>
<dbReference type="GO" id="GO:0005886">
    <property type="term" value="C:plasma membrane"/>
    <property type="evidence" value="ECO:0007669"/>
    <property type="project" value="TreeGrafter"/>
</dbReference>
<dbReference type="PANTHER" id="PTHR11706">
    <property type="entry name" value="SOLUTE CARRIER PROTEIN FAMILY 11 MEMBER"/>
    <property type="match status" value="1"/>
</dbReference>
<evidence type="ECO:0000256" key="3">
    <source>
        <dbReference type="ARBA" id="ARBA00022692"/>
    </source>
</evidence>
<evidence type="ECO:0000313" key="7">
    <source>
        <dbReference type="EMBL" id="NJQ08798.1"/>
    </source>
</evidence>
<feature type="transmembrane region" description="Helical" evidence="6">
    <location>
        <begin position="328"/>
        <end position="352"/>
    </location>
</feature>
<feature type="transmembrane region" description="Helical" evidence="6">
    <location>
        <begin position="301"/>
        <end position="322"/>
    </location>
</feature>
<gene>
    <name evidence="7" type="ORF">HCN56_25320</name>
</gene>
<sequence>MIGPAFVVGSWQFGPGALTAAVQAGSGYGYDLIWVIVACNLLMLAFADMSIRIGIVSGNTLISITKEYCGALVAKLSGVGLFIITLMFSVGNAVGSGLGLSLLFGGSVIWWSLACTALVACVLLARRLYRAIEKALLVIVATMAFSFVITAFLSGPEWSAAGGGVIPSLPAGAGLLIVAMVGTNFSMNAAFFAGYAGRERGLTREAYRRTTLVDTIPGIVAPGLMTILVLITAATVLEGGGADASFGDLAGVLEPIAGEAGRIIFALGFFGAAFSSMLANATAGATVLADTFDWAKDVSALPVRLGILGILAFGATVTVIAGSNPVQLIIIAQALTVLIKPLLGVVLVYLANNSALMGTLRNSWWQNALGACGVLLVVATSVHLAMNLY</sequence>
<reference evidence="7 8" key="1">
    <citation type="submission" date="2020-03" db="EMBL/GenBank/DDBJ databases">
        <title>Draft genome of Streptomyces sp. ventii, isolated from the Axial Seamount in the Pacific Ocean, and resequencing of the two type strains Streptomyces lonarensis strain NCL 716 and Streptomyces bohaiensis strain 11A07.</title>
        <authorList>
            <person name="Loughran R.M."/>
            <person name="Pfannmuller K.M."/>
            <person name="Wasson B.J."/>
            <person name="Deadmond M.C."/>
            <person name="Paddock B.E."/>
            <person name="Koyack M.J."/>
            <person name="Gallegos D.A."/>
            <person name="Mitchell E.A."/>
            <person name="Ushijima B."/>
            <person name="Saw J.H."/>
            <person name="Mcphail K.L."/>
            <person name="Videau P."/>
        </authorList>
    </citation>
    <scope>NUCLEOTIDE SEQUENCE [LARGE SCALE GENOMIC DNA]</scope>
    <source>
        <strain evidence="7 8">NCL716</strain>
    </source>
</reference>
<proteinExistence type="predicted"/>
<feature type="transmembrane region" description="Helical" evidence="6">
    <location>
        <begin position="173"/>
        <end position="195"/>
    </location>
</feature>
<keyword evidence="5 6" id="KW-0472">Membrane</keyword>
<feature type="transmembrane region" description="Helical" evidence="6">
    <location>
        <begin position="364"/>
        <end position="386"/>
    </location>
</feature>
<dbReference type="InterPro" id="IPR001046">
    <property type="entry name" value="NRAMP_fam"/>
</dbReference>
<accession>A0A7X6D6F1</accession>